<name>A0A812HHJ5_9DINO</name>
<feature type="region of interest" description="Disordered" evidence="1">
    <location>
        <begin position="73"/>
        <end position="128"/>
    </location>
</feature>
<feature type="compositionally biased region" description="Polar residues" evidence="1">
    <location>
        <begin position="106"/>
        <end position="127"/>
    </location>
</feature>
<dbReference type="OrthoDB" id="329814at2759"/>
<evidence type="ECO:0000256" key="1">
    <source>
        <dbReference type="SAM" id="MobiDB-lite"/>
    </source>
</evidence>
<feature type="region of interest" description="Disordered" evidence="1">
    <location>
        <begin position="1"/>
        <end position="26"/>
    </location>
</feature>
<protein>
    <submittedName>
        <fullName evidence="2">Uncharacterized protein</fullName>
    </submittedName>
</protein>
<keyword evidence="3" id="KW-1185">Reference proteome</keyword>
<dbReference type="EMBL" id="CAJNDS010000089">
    <property type="protein sequence ID" value="CAE6951261.1"/>
    <property type="molecule type" value="Genomic_DNA"/>
</dbReference>
<feature type="region of interest" description="Disordered" evidence="1">
    <location>
        <begin position="151"/>
        <end position="185"/>
    </location>
</feature>
<dbReference type="AlphaFoldDB" id="A0A812HHJ5"/>
<evidence type="ECO:0000313" key="2">
    <source>
        <dbReference type="EMBL" id="CAE6951261.1"/>
    </source>
</evidence>
<dbReference type="Proteomes" id="UP000604046">
    <property type="component" value="Unassembled WGS sequence"/>
</dbReference>
<comment type="caution">
    <text evidence="2">The sequence shown here is derived from an EMBL/GenBank/DDBJ whole genome shotgun (WGS) entry which is preliminary data.</text>
</comment>
<evidence type="ECO:0000313" key="3">
    <source>
        <dbReference type="Proteomes" id="UP000604046"/>
    </source>
</evidence>
<reference evidence="2" key="1">
    <citation type="submission" date="2021-02" db="EMBL/GenBank/DDBJ databases">
        <authorList>
            <person name="Dougan E. K."/>
            <person name="Rhodes N."/>
            <person name="Thang M."/>
            <person name="Chan C."/>
        </authorList>
    </citation>
    <scope>NUCLEOTIDE SEQUENCE</scope>
</reference>
<proteinExistence type="predicted"/>
<accession>A0A812HHJ5</accession>
<sequence>MRNNQSEQRGRTGAPLPTLAPCGHAASKVYPGLPEYEYPSPVSVRNTFLNVEIGRPPSIDEFYQERGLRSAPGSAFGIPPGLNSGIAGSQVTEEDDFVPAREKMQENTPKAQPSQPGSTVAVTQWPRTMSGDGLEEFISAGLGVVDVSGKAPSLKEMPPPPPPERAPQFIIPESLPPLPNGREKDAADVPVPVKLAQAEVVATPAPSTGALGMSASTVCP</sequence>
<organism evidence="2 3">
    <name type="scientific">Symbiodinium natans</name>
    <dbReference type="NCBI Taxonomy" id="878477"/>
    <lineage>
        <taxon>Eukaryota</taxon>
        <taxon>Sar</taxon>
        <taxon>Alveolata</taxon>
        <taxon>Dinophyceae</taxon>
        <taxon>Suessiales</taxon>
        <taxon>Symbiodiniaceae</taxon>
        <taxon>Symbiodinium</taxon>
    </lineage>
</organism>
<gene>
    <name evidence="2" type="ORF">SNAT2548_LOCUS1584</name>
</gene>